<dbReference type="PATRIC" id="fig|1384054.3.peg.514"/>
<dbReference type="InterPro" id="IPR029063">
    <property type="entry name" value="SAM-dependent_MTases_sf"/>
</dbReference>
<dbReference type="AlphaFoldDB" id="A0A091C595"/>
<protein>
    <recommendedName>
        <fullName evidence="1">Methyltransferase domain-containing protein</fullName>
    </recommendedName>
</protein>
<dbReference type="EMBL" id="AVCH01000030">
    <property type="protein sequence ID" value="KFN51825.1"/>
    <property type="molecule type" value="Genomic_DNA"/>
</dbReference>
<sequence length="314" mass="34335">MDFQDYKSFWNDKASTPTGAMVAVDGSHDERTLRLTGAFSAAQARAALDFAPGDRVFELGCGVGRIGRELAGEVAHWHGLDIAENMLEVARGRLAGVGGCAFSPLRRSRLDALGDASMDKGYCVAVFIHMDKEDFVLYLRDVARVLRPGGLFYFDHWNLAHPVGWRRFSLEVDQAARLPPGQRKDVARNQFCVPQEVEAYVRGAGLELLAVVTDTPWVQVVARKPDGDAAASAREAERLRAAAPRISYGAQWTAYFDAIVADEARAQPPHSLLALLAREPADDPVALMFRAWIHGAWRSRPDWGPVPAGLDAGA</sequence>
<dbReference type="Gene3D" id="3.40.50.150">
    <property type="entry name" value="Vaccinia Virus protein VP39"/>
    <property type="match status" value="1"/>
</dbReference>
<organism evidence="2 3">
    <name type="scientific">Arenimonas malthae CC-JY-1</name>
    <dbReference type="NCBI Taxonomy" id="1384054"/>
    <lineage>
        <taxon>Bacteria</taxon>
        <taxon>Pseudomonadati</taxon>
        <taxon>Pseudomonadota</taxon>
        <taxon>Gammaproteobacteria</taxon>
        <taxon>Lysobacterales</taxon>
        <taxon>Lysobacteraceae</taxon>
        <taxon>Arenimonas</taxon>
    </lineage>
</organism>
<evidence type="ECO:0000259" key="1">
    <source>
        <dbReference type="Pfam" id="PF13649"/>
    </source>
</evidence>
<dbReference type="Pfam" id="PF13649">
    <property type="entry name" value="Methyltransf_25"/>
    <property type="match status" value="1"/>
</dbReference>
<gene>
    <name evidence="2" type="ORF">N790_13865</name>
</gene>
<reference evidence="2 3" key="1">
    <citation type="submission" date="2013-09" db="EMBL/GenBank/DDBJ databases">
        <title>Genome sequencing of Arenimonas malthae.</title>
        <authorList>
            <person name="Chen F."/>
            <person name="Wang G."/>
        </authorList>
    </citation>
    <scope>NUCLEOTIDE SEQUENCE [LARGE SCALE GENOMIC DNA]</scope>
    <source>
        <strain evidence="2 3">CC-JY-1</strain>
    </source>
</reference>
<dbReference type="Proteomes" id="UP000029392">
    <property type="component" value="Unassembled WGS sequence"/>
</dbReference>
<dbReference type="GO" id="GO:0008168">
    <property type="term" value="F:methyltransferase activity"/>
    <property type="evidence" value="ECO:0007669"/>
    <property type="project" value="TreeGrafter"/>
</dbReference>
<evidence type="ECO:0000313" key="3">
    <source>
        <dbReference type="Proteomes" id="UP000029392"/>
    </source>
</evidence>
<dbReference type="InterPro" id="IPR041698">
    <property type="entry name" value="Methyltransf_25"/>
</dbReference>
<comment type="caution">
    <text evidence="2">The sequence shown here is derived from an EMBL/GenBank/DDBJ whole genome shotgun (WGS) entry which is preliminary data.</text>
</comment>
<dbReference type="STRING" id="1384054.N790_13865"/>
<dbReference type="InterPro" id="IPR050508">
    <property type="entry name" value="Methyltransf_Superfamily"/>
</dbReference>
<keyword evidence="3" id="KW-1185">Reference proteome</keyword>
<proteinExistence type="predicted"/>
<dbReference type="RefSeq" id="WP_052385634.1">
    <property type="nucleotide sequence ID" value="NZ_AVCH01000030.1"/>
</dbReference>
<feature type="domain" description="Methyltransferase" evidence="1">
    <location>
        <begin position="56"/>
        <end position="150"/>
    </location>
</feature>
<accession>A0A091C595</accession>
<evidence type="ECO:0000313" key="2">
    <source>
        <dbReference type="EMBL" id="KFN51825.1"/>
    </source>
</evidence>
<dbReference type="eggNOG" id="COG2226">
    <property type="taxonomic scope" value="Bacteria"/>
</dbReference>
<name>A0A091C595_9GAMM</name>
<dbReference type="SUPFAM" id="SSF53335">
    <property type="entry name" value="S-adenosyl-L-methionine-dependent methyltransferases"/>
    <property type="match status" value="1"/>
</dbReference>
<dbReference type="PANTHER" id="PTHR42912">
    <property type="entry name" value="METHYLTRANSFERASE"/>
    <property type="match status" value="1"/>
</dbReference>
<dbReference type="CDD" id="cd02440">
    <property type="entry name" value="AdoMet_MTases"/>
    <property type="match status" value="1"/>
</dbReference>